<dbReference type="PROSITE" id="PS50828">
    <property type="entry name" value="SMR"/>
    <property type="match status" value="1"/>
</dbReference>
<protein>
    <submittedName>
        <fullName evidence="3">DNA mismatch repair protein MutS</fullName>
    </submittedName>
</protein>
<dbReference type="SUPFAM" id="SSF160443">
    <property type="entry name" value="SMR domain-like"/>
    <property type="match status" value="1"/>
</dbReference>
<dbReference type="InterPro" id="IPR002625">
    <property type="entry name" value="Smr_dom"/>
</dbReference>
<reference evidence="3 4" key="1">
    <citation type="journal article" date="2020" name="Microorganisms">
        <title>Osmotic Adaptation and Compatible Solute Biosynthesis of Phototrophic Bacteria as Revealed from Genome Analyses.</title>
        <authorList>
            <person name="Imhoff J.F."/>
            <person name="Rahn T."/>
            <person name="Kunzel S."/>
            <person name="Keller A."/>
            <person name="Neulinger S.C."/>
        </authorList>
    </citation>
    <scope>NUCLEOTIDE SEQUENCE [LARGE SCALE GENOMIC DNA]</scope>
    <source>
        <strain evidence="3 4">DSM 15116</strain>
    </source>
</reference>
<dbReference type="Gene3D" id="3.30.1370.110">
    <property type="match status" value="1"/>
</dbReference>
<evidence type="ECO:0000259" key="2">
    <source>
        <dbReference type="PROSITE" id="PS50828"/>
    </source>
</evidence>
<feature type="compositionally biased region" description="Acidic residues" evidence="1">
    <location>
        <begin position="7"/>
        <end position="18"/>
    </location>
</feature>
<accession>A0ABS1E9R4</accession>
<keyword evidence="4" id="KW-1185">Reference proteome</keyword>
<comment type="caution">
    <text evidence="3">The sequence shown here is derived from an EMBL/GenBank/DDBJ whole genome shotgun (WGS) entry which is preliminary data.</text>
</comment>
<evidence type="ECO:0000313" key="3">
    <source>
        <dbReference type="EMBL" id="MBK1727558.1"/>
    </source>
</evidence>
<feature type="compositionally biased region" description="Basic and acidic residues" evidence="1">
    <location>
        <begin position="19"/>
        <end position="39"/>
    </location>
</feature>
<dbReference type="EMBL" id="NRSH01000177">
    <property type="protein sequence ID" value="MBK1727558.1"/>
    <property type="molecule type" value="Genomic_DNA"/>
</dbReference>
<evidence type="ECO:0000256" key="1">
    <source>
        <dbReference type="SAM" id="MobiDB-lite"/>
    </source>
</evidence>
<name>A0ABS1E9R4_9GAMM</name>
<proteinExistence type="predicted"/>
<dbReference type="SMART" id="SM00463">
    <property type="entry name" value="SMR"/>
    <property type="match status" value="1"/>
</dbReference>
<gene>
    <name evidence="3" type="ORF">CKO13_11155</name>
</gene>
<dbReference type="InterPro" id="IPR036063">
    <property type="entry name" value="Smr_dom_sf"/>
</dbReference>
<feature type="compositionally biased region" description="Basic and acidic residues" evidence="1">
    <location>
        <begin position="50"/>
        <end position="62"/>
    </location>
</feature>
<sequence length="195" mass="21432">MSRPEEPDPPASEEDEDEHALFRRAVADVRPLANDRADTRPPPPPPRPRPRGEDEPVGERPLPDGLPEPPCADPAAVESDEALLYCRPGVQRRVVRRLRRGRYTPGADLDLHGLTRREAHPRLDAFIAECRRRGIRCARIVHGKGQRSAESGPVLKGAVDGWLRRREEVLAFASAPAAHGGTGAVYVLLRAPPEG</sequence>
<feature type="domain" description="Smr" evidence="2">
    <location>
        <begin position="109"/>
        <end position="190"/>
    </location>
</feature>
<dbReference type="PANTHER" id="PTHR35562">
    <property type="entry name" value="DNA ENDONUCLEASE SMRA-RELATED"/>
    <property type="match status" value="1"/>
</dbReference>
<organism evidence="3 4">
    <name type="scientific">Halorhodospira neutriphila</name>
    <dbReference type="NCBI Taxonomy" id="168379"/>
    <lineage>
        <taxon>Bacteria</taxon>
        <taxon>Pseudomonadati</taxon>
        <taxon>Pseudomonadota</taxon>
        <taxon>Gammaproteobacteria</taxon>
        <taxon>Chromatiales</taxon>
        <taxon>Ectothiorhodospiraceae</taxon>
        <taxon>Halorhodospira</taxon>
    </lineage>
</organism>
<dbReference type="PANTHER" id="PTHR35562:SF2">
    <property type="entry name" value="DNA ENDONUCLEASE SMRA-RELATED"/>
    <property type="match status" value="1"/>
</dbReference>
<evidence type="ECO:0000313" key="4">
    <source>
        <dbReference type="Proteomes" id="UP000738126"/>
    </source>
</evidence>
<dbReference type="Proteomes" id="UP000738126">
    <property type="component" value="Unassembled WGS sequence"/>
</dbReference>
<feature type="region of interest" description="Disordered" evidence="1">
    <location>
        <begin position="1"/>
        <end position="74"/>
    </location>
</feature>
<dbReference type="Pfam" id="PF01713">
    <property type="entry name" value="Smr"/>
    <property type="match status" value="1"/>
</dbReference>
<dbReference type="RefSeq" id="WP_200261074.1">
    <property type="nucleotide sequence ID" value="NZ_NRSH01000177.1"/>
</dbReference>